<dbReference type="EMBL" id="JALD01000005">
    <property type="protein sequence ID" value="EUD12740.1"/>
    <property type="molecule type" value="Genomic_DNA"/>
</dbReference>
<comment type="caution">
    <text evidence="1">The sequence shown here is derived from an EMBL/GenBank/DDBJ whole genome shotgun (WGS) entry which is preliminary data.</text>
</comment>
<evidence type="ECO:0000313" key="2">
    <source>
        <dbReference type="Proteomes" id="UP000022311"/>
    </source>
</evidence>
<dbReference type="AlphaFoldDB" id="A0AAV3MB74"/>
<evidence type="ECO:0000313" key="1">
    <source>
        <dbReference type="EMBL" id="EUD12740.1"/>
    </source>
</evidence>
<accession>A0AAV3MB74</accession>
<organism evidence="1 2">
    <name type="scientific">Providencia alcalifaciens 205/92</name>
    <dbReference type="NCBI Taxonomy" id="1256988"/>
    <lineage>
        <taxon>Bacteria</taxon>
        <taxon>Pseudomonadati</taxon>
        <taxon>Pseudomonadota</taxon>
        <taxon>Gammaproteobacteria</taxon>
        <taxon>Enterobacterales</taxon>
        <taxon>Morganellaceae</taxon>
        <taxon>Providencia</taxon>
    </lineage>
</organism>
<protein>
    <recommendedName>
        <fullName evidence="3">Transposase</fullName>
    </recommendedName>
</protein>
<evidence type="ECO:0008006" key="3">
    <source>
        <dbReference type="Google" id="ProtNLM"/>
    </source>
</evidence>
<proteinExistence type="predicted"/>
<reference evidence="1 2" key="1">
    <citation type="submission" date="2014-01" db="EMBL/GenBank/DDBJ databases">
        <authorList>
            <person name="Durkin A.S."/>
            <person name="McCorrison J."/>
            <person name="Torralba M."/>
            <person name="Gillis M."/>
            <person name="Haft D.H."/>
            <person name="Methe B."/>
            <person name="Sutton G."/>
            <person name="Nelson K.E."/>
        </authorList>
    </citation>
    <scope>NUCLEOTIDE SEQUENCE [LARGE SCALE GENOMIC DNA]</scope>
    <source>
        <strain evidence="1 2">205/92</strain>
    </source>
</reference>
<name>A0AAV3MB74_9GAMM</name>
<sequence length="46" mass="5524">MARNYSGHIIIDIYFDKTYVEKKKTRYFGGYCLGVFNQTIKFICDY</sequence>
<gene>
    <name evidence="1" type="ORF">HMPREF1563_2367</name>
</gene>
<dbReference type="Proteomes" id="UP000022311">
    <property type="component" value="Unassembled WGS sequence"/>
</dbReference>